<organism evidence="2 3">
    <name type="scientific">Plantactinospora solaniradicis</name>
    <dbReference type="NCBI Taxonomy" id="1723736"/>
    <lineage>
        <taxon>Bacteria</taxon>
        <taxon>Bacillati</taxon>
        <taxon>Actinomycetota</taxon>
        <taxon>Actinomycetes</taxon>
        <taxon>Micromonosporales</taxon>
        <taxon>Micromonosporaceae</taxon>
        <taxon>Plantactinospora</taxon>
    </lineage>
</organism>
<feature type="domain" description="Aminoglycoside phosphotransferase" evidence="1">
    <location>
        <begin position="49"/>
        <end position="277"/>
    </location>
</feature>
<evidence type="ECO:0000259" key="1">
    <source>
        <dbReference type="Pfam" id="PF01636"/>
    </source>
</evidence>
<keyword evidence="3" id="KW-1185">Reference proteome</keyword>
<dbReference type="SUPFAM" id="SSF56112">
    <property type="entry name" value="Protein kinase-like (PK-like)"/>
    <property type="match status" value="1"/>
</dbReference>
<dbReference type="Gene3D" id="1.10.510.10">
    <property type="entry name" value="Transferase(Phosphotransferase) domain 1"/>
    <property type="match status" value="1"/>
</dbReference>
<dbReference type="InterPro" id="IPR011009">
    <property type="entry name" value="Kinase-like_dom_sf"/>
</dbReference>
<dbReference type="EMBL" id="JBHSPR010000037">
    <property type="protein sequence ID" value="MFC6021029.1"/>
    <property type="molecule type" value="Genomic_DNA"/>
</dbReference>
<sequence>MLTPPDGLPDDALRSALGQEWGLDVASLTYRPVGFGSHHWEILDTGQVRWFVTVDELEVKRHSLDEPLDAAFGRLRAALGTAARLREHGHPYVVAPVPTRDGEPLARLSNRFGVSLHRYVDGQSFEWGEFGTPAQRYAVLDLVIALHRTPDAVRCGALVDDFAIAHRDELESSLHGTGDVDDLGPYARPAADLLVEYAAPVRRLLARYDALVAAARAEPSRLVLTHGEPHPGNIIRAGDDWLLIDWETVLLAPPERDLWIVGAGDDSVLGAYADATGTAPLAPMLELYRIRWHLNDIAIEVSRFRSRHGGDAGDDESWKILCSVLEHVSTQPVETI</sequence>
<dbReference type="InterPro" id="IPR002575">
    <property type="entry name" value="Aminoglycoside_PTrfase"/>
</dbReference>
<accession>A0ABW1KH47</accession>
<reference evidence="3" key="1">
    <citation type="journal article" date="2019" name="Int. J. Syst. Evol. Microbiol.">
        <title>The Global Catalogue of Microorganisms (GCM) 10K type strain sequencing project: providing services to taxonomists for standard genome sequencing and annotation.</title>
        <authorList>
            <consortium name="The Broad Institute Genomics Platform"/>
            <consortium name="The Broad Institute Genome Sequencing Center for Infectious Disease"/>
            <person name="Wu L."/>
            <person name="Ma J."/>
        </authorList>
    </citation>
    <scope>NUCLEOTIDE SEQUENCE [LARGE SCALE GENOMIC DNA]</scope>
    <source>
        <strain evidence="3">ZS-35-S2</strain>
    </source>
</reference>
<comment type="caution">
    <text evidence="2">The sequence shown here is derived from an EMBL/GenBank/DDBJ whole genome shotgun (WGS) entry which is preliminary data.</text>
</comment>
<dbReference type="RefSeq" id="WP_377428796.1">
    <property type="nucleotide sequence ID" value="NZ_JBHSPR010000037.1"/>
</dbReference>
<gene>
    <name evidence="2" type="ORF">ACFP2T_33260</name>
</gene>
<protein>
    <submittedName>
        <fullName evidence="2">Phosphotransferase</fullName>
    </submittedName>
</protein>
<evidence type="ECO:0000313" key="3">
    <source>
        <dbReference type="Proteomes" id="UP001596203"/>
    </source>
</evidence>
<evidence type="ECO:0000313" key="2">
    <source>
        <dbReference type="EMBL" id="MFC6021029.1"/>
    </source>
</evidence>
<dbReference type="Proteomes" id="UP001596203">
    <property type="component" value="Unassembled WGS sequence"/>
</dbReference>
<dbReference type="Pfam" id="PF01636">
    <property type="entry name" value="APH"/>
    <property type="match status" value="1"/>
</dbReference>
<dbReference type="Gene3D" id="3.30.200.20">
    <property type="entry name" value="Phosphorylase Kinase, domain 1"/>
    <property type="match status" value="1"/>
</dbReference>
<name>A0ABW1KH47_9ACTN</name>
<proteinExistence type="predicted"/>